<accession>A0ACB5U0A8</accession>
<protein>
    <submittedName>
        <fullName evidence="1">Unnamed protein product</fullName>
    </submittedName>
</protein>
<reference evidence="1" key="1">
    <citation type="submission" date="2023-04" db="EMBL/GenBank/DDBJ databases">
        <title>Ambrosiozyma monospora NBRC 10751.</title>
        <authorList>
            <person name="Ichikawa N."/>
            <person name="Sato H."/>
            <person name="Tonouchi N."/>
        </authorList>
    </citation>
    <scope>NUCLEOTIDE SEQUENCE</scope>
    <source>
        <strain evidence="1">NBRC 10751</strain>
    </source>
</reference>
<proteinExistence type="predicted"/>
<organism evidence="1 2">
    <name type="scientific">Ambrosiozyma monospora</name>
    <name type="common">Yeast</name>
    <name type="synonym">Endomycopsis monosporus</name>
    <dbReference type="NCBI Taxonomy" id="43982"/>
    <lineage>
        <taxon>Eukaryota</taxon>
        <taxon>Fungi</taxon>
        <taxon>Dikarya</taxon>
        <taxon>Ascomycota</taxon>
        <taxon>Saccharomycotina</taxon>
        <taxon>Pichiomycetes</taxon>
        <taxon>Pichiales</taxon>
        <taxon>Pichiaceae</taxon>
        <taxon>Ambrosiozyma</taxon>
    </lineage>
</organism>
<sequence>MYGNGQQREISANGIARIVDYTPATALKPFVTIIVGPLIRVIGERFSGDVKSAILLALNKLFAKIPQFLRPFIPQLQRTFVKSLSDPSNDLLRTRAAKALGTLIEFQPRVDPLVTELLGGAKAATGEENIGVKTAMLKALLEVVDKAGAKMSESSKNGVMTLVEKEMFSESVDLPF</sequence>
<evidence type="ECO:0000313" key="2">
    <source>
        <dbReference type="Proteomes" id="UP001165064"/>
    </source>
</evidence>
<keyword evidence="2" id="KW-1185">Reference proteome</keyword>
<comment type="caution">
    <text evidence="1">The sequence shown here is derived from an EMBL/GenBank/DDBJ whole genome shotgun (WGS) entry which is preliminary data.</text>
</comment>
<evidence type="ECO:0000313" key="1">
    <source>
        <dbReference type="EMBL" id="GME98509.1"/>
    </source>
</evidence>
<gene>
    <name evidence="1" type="ORF">Amon02_001049900</name>
</gene>
<dbReference type="Proteomes" id="UP001165064">
    <property type="component" value="Unassembled WGS sequence"/>
</dbReference>
<name>A0ACB5U0A8_AMBMO</name>
<dbReference type="EMBL" id="BSXS01010556">
    <property type="protein sequence ID" value="GME98509.1"/>
    <property type="molecule type" value="Genomic_DNA"/>
</dbReference>